<keyword evidence="1" id="KW-1133">Transmembrane helix</keyword>
<dbReference type="EMBL" id="JAPWGW010000001">
    <property type="protein sequence ID" value="MCZ4296842.1"/>
    <property type="molecule type" value="Genomic_DNA"/>
</dbReference>
<evidence type="ECO:0008006" key="4">
    <source>
        <dbReference type="Google" id="ProtNLM"/>
    </source>
</evidence>
<protein>
    <recommendedName>
        <fullName evidence="4">Efflux transporter periplasmic adaptor subunit</fullName>
    </recommendedName>
</protein>
<accession>A0ABT4LR60</accession>
<keyword evidence="3" id="KW-1185">Reference proteome</keyword>
<comment type="caution">
    <text evidence="2">The sequence shown here is derived from an EMBL/GenBank/DDBJ whole genome shotgun (WGS) entry which is preliminary data.</text>
</comment>
<reference evidence="2" key="1">
    <citation type="submission" date="2022-12" db="EMBL/GenBank/DDBJ databases">
        <title>Bacterial isolates from different developmental stages of Nematostella vectensis.</title>
        <authorList>
            <person name="Fraune S."/>
        </authorList>
    </citation>
    <scope>NUCLEOTIDE SEQUENCE</scope>
    <source>
        <strain evidence="2">G21632-S1</strain>
    </source>
</reference>
<sequence>MRKWFILFAVLIIAIVGALWWLGTEVDNSRPEAGEVRMEVENVF</sequence>
<evidence type="ECO:0000313" key="2">
    <source>
        <dbReference type="EMBL" id="MCZ4296842.1"/>
    </source>
</evidence>
<evidence type="ECO:0000256" key="1">
    <source>
        <dbReference type="SAM" id="Phobius"/>
    </source>
</evidence>
<organism evidence="2 3">
    <name type="scientific">Henriciella marina</name>
    <dbReference type="NCBI Taxonomy" id="453851"/>
    <lineage>
        <taxon>Bacteria</taxon>
        <taxon>Pseudomonadati</taxon>
        <taxon>Pseudomonadota</taxon>
        <taxon>Alphaproteobacteria</taxon>
        <taxon>Hyphomonadales</taxon>
        <taxon>Hyphomonadaceae</taxon>
        <taxon>Henriciella</taxon>
    </lineage>
</organism>
<dbReference type="Proteomes" id="UP001083770">
    <property type="component" value="Unassembled WGS sequence"/>
</dbReference>
<evidence type="ECO:0000313" key="3">
    <source>
        <dbReference type="Proteomes" id="UP001083770"/>
    </source>
</evidence>
<gene>
    <name evidence="2" type="ORF">O4G74_02105</name>
</gene>
<name>A0ABT4LR60_9PROT</name>
<feature type="transmembrane region" description="Helical" evidence="1">
    <location>
        <begin position="5"/>
        <end position="23"/>
    </location>
</feature>
<dbReference type="RefSeq" id="WP_267897085.1">
    <property type="nucleotide sequence ID" value="NZ_JAPWGW010000001.1"/>
</dbReference>
<proteinExistence type="predicted"/>
<keyword evidence="1" id="KW-0472">Membrane</keyword>
<keyword evidence="1" id="KW-0812">Transmembrane</keyword>